<evidence type="ECO:0000259" key="1">
    <source>
        <dbReference type="SMART" id="SM00260"/>
    </source>
</evidence>
<proteinExistence type="predicted"/>
<dbReference type="GO" id="GO:0006935">
    <property type="term" value="P:chemotaxis"/>
    <property type="evidence" value="ECO:0007669"/>
    <property type="project" value="InterPro"/>
</dbReference>
<accession>A0A3B0WUB8</accession>
<dbReference type="InterPro" id="IPR036061">
    <property type="entry name" value="CheW-like_dom_sf"/>
</dbReference>
<protein>
    <recommendedName>
        <fullName evidence="1">CheW-like domain-containing protein</fullName>
    </recommendedName>
</protein>
<sequence>MSDANQKNSPQNQAIHEYLQSLLLEVPEENNVIEHSSEIEVTNEIIKKDVKSQVNQPYKEPEKKVEEKSKSAVMGLDQLVAEIPEIITDVKTEVVKQVKTATKVEAPAQQKTVSNIPDWAQTRFQCLMFNVSGLKLAVPLVKLNSVIPWDEKITETPNKTDWYLGLVQHLQSQVKVIDTALLVMPENRHELIKNDAENRLSHILLVDDFKWGLACSSIGDVIWLEKDEVKWRKNKTSRAWLSGTSLEHLCAIMDTEVFAQMLTETA</sequence>
<feature type="domain" description="CheW-like" evidence="1">
    <location>
        <begin position="121"/>
        <end position="259"/>
    </location>
</feature>
<dbReference type="InterPro" id="IPR002545">
    <property type="entry name" value="CheW-lke_dom"/>
</dbReference>
<evidence type="ECO:0000313" key="2">
    <source>
        <dbReference type="EMBL" id="VAW59678.1"/>
    </source>
</evidence>
<organism evidence="2">
    <name type="scientific">hydrothermal vent metagenome</name>
    <dbReference type="NCBI Taxonomy" id="652676"/>
    <lineage>
        <taxon>unclassified sequences</taxon>
        <taxon>metagenomes</taxon>
        <taxon>ecological metagenomes</taxon>
    </lineage>
</organism>
<reference evidence="2" key="1">
    <citation type="submission" date="2018-06" db="EMBL/GenBank/DDBJ databases">
        <authorList>
            <person name="Zhirakovskaya E."/>
        </authorList>
    </citation>
    <scope>NUCLEOTIDE SEQUENCE</scope>
</reference>
<dbReference type="EMBL" id="UOFH01000095">
    <property type="protein sequence ID" value="VAW59678.1"/>
    <property type="molecule type" value="Genomic_DNA"/>
</dbReference>
<dbReference type="SMART" id="SM00260">
    <property type="entry name" value="CheW"/>
    <property type="match status" value="1"/>
</dbReference>
<gene>
    <name evidence="2" type="ORF">MNBD_GAMMA08-1824</name>
</gene>
<dbReference type="SUPFAM" id="SSF50341">
    <property type="entry name" value="CheW-like"/>
    <property type="match status" value="1"/>
</dbReference>
<dbReference type="GO" id="GO:0007165">
    <property type="term" value="P:signal transduction"/>
    <property type="evidence" value="ECO:0007669"/>
    <property type="project" value="InterPro"/>
</dbReference>
<name>A0A3B0WUB8_9ZZZZ</name>
<dbReference type="Pfam" id="PF01584">
    <property type="entry name" value="CheW"/>
    <property type="match status" value="1"/>
</dbReference>
<dbReference type="AlphaFoldDB" id="A0A3B0WUB8"/>